<keyword evidence="1" id="KW-0472">Membrane</keyword>
<sequence length="84" mass="9904">MELSQYLNYAFSLAYYIIIHLLCLSYIYEIIHKHKNVFVRPSKLEDALPLYKTGKNTNKEGDLRLISFIPLLLKSVKHSIRVYT</sequence>
<keyword evidence="1" id="KW-0812">Transmembrane</keyword>
<dbReference type="HOGENOM" id="CLU_2529187_0_0_1"/>
<evidence type="ECO:0000256" key="1">
    <source>
        <dbReference type="SAM" id="Phobius"/>
    </source>
</evidence>
<protein>
    <submittedName>
        <fullName evidence="2">EC1118_1P2_3257p</fullName>
    </submittedName>
</protein>
<organism evidence="2 3">
    <name type="scientific">Saccharomyces cerevisiae (strain Lalvin EC1118 / Prise de mousse)</name>
    <name type="common">Baker's yeast</name>
    <dbReference type="NCBI Taxonomy" id="643680"/>
    <lineage>
        <taxon>Eukaryota</taxon>
        <taxon>Fungi</taxon>
        <taxon>Dikarya</taxon>
        <taxon>Ascomycota</taxon>
        <taxon>Saccharomycotina</taxon>
        <taxon>Saccharomycetes</taxon>
        <taxon>Saccharomycetales</taxon>
        <taxon>Saccharomycetaceae</taxon>
        <taxon>Saccharomyces</taxon>
    </lineage>
</organism>
<feature type="transmembrane region" description="Helical" evidence="1">
    <location>
        <begin position="6"/>
        <end position="28"/>
    </location>
</feature>
<proteinExistence type="predicted"/>
<dbReference type="Proteomes" id="UP000000286">
    <property type="component" value="Chromosome XVI"/>
</dbReference>
<reference evidence="2 3" key="1">
    <citation type="journal article" date="2009" name="Proc. Natl. Acad. Sci. U.S.A.">
        <title>Eukaryote-to-eukaryote gene transfer events revealed by the genome sequence of the wine yeast Saccharomyces cerevisiae EC1118.</title>
        <authorList>
            <person name="Novo M."/>
            <person name="Bigey F."/>
            <person name="Beyne E."/>
            <person name="Galeote V."/>
            <person name="Gavory F."/>
            <person name="Mallet S."/>
            <person name="Cambot B."/>
            <person name="Legras J.L."/>
            <person name="Wincker P."/>
            <person name="Casaregola S."/>
            <person name="Dequin S."/>
        </authorList>
    </citation>
    <scope>NUCLEOTIDE SEQUENCE [LARGE SCALE GENOMIC DNA]</scope>
    <source>
        <strain evidence="3">Lalvin EC1118 / Prise de mousse</strain>
    </source>
</reference>
<evidence type="ECO:0000313" key="3">
    <source>
        <dbReference type="Proteomes" id="UP000000286"/>
    </source>
</evidence>
<name>C8ZJ37_YEAS8</name>
<accession>C8ZJ37</accession>
<evidence type="ECO:0000313" key="2">
    <source>
        <dbReference type="EMBL" id="CAY86968.1"/>
    </source>
</evidence>
<dbReference type="AlphaFoldDB" id="C8ZJ37"/>
<dbReference type="EMBL" id="FN394217">
    <property type="protein sequence ID" value="CAY86968.1"/>
    <property type="molecule type" value="Genomic_DNA"/>
</dbReference>
<keyword evidence="1" id="KW-1133">Transmembrane helix</keyword>
<gene>
    <name evidence="2" type="ORF">EC1118_1P2_3257g</name>
</gene>